<dbReference type="Gene3D" id="3.40.1360.10">
    <property type="match status" value="1"/>
</dbReference>
<dbReference type="Gene3D" id="6.10.250.240">
    <property type="match status" value="1"/>
</dbReference>
<evidence type="ECO:0000313" key="10">
    <source>
        <dbReference type="Proteomes" id="UP000233387"/>
    </source>
</evidence>
<dbReference type="SMART" id="SM00493">
    <property type="entry name" value="TOPRIM"/>
    <property type="match status" value="1"/>
</dbReference>
<dbReference type="InterPro" id="IPR015967">
    <property type="entry name" value="Rcmb_RecR_Znf"/>
</dbReference>
<protein>
    <recommendedName>
        <fullName evidence="7">Recombination protein RecR</fullName>
    </recommendedName>
</protein>
<dbReference type="AlphaFoldDB" id="A0A2N3IIE3"/>
<dbReference type="CDD" id="cd01025">
    <property type="entry name" value="TOPRIM_recR"/>
    <property type="match status" value="1"/>
</dbReference>
<evidence type="ECO:0000256" key="5">
    <source>
        <dbReference type="ARBA" id="ARBA00023172"/>
    </source>
</evidence>
<evidence type="ECO:0000259" key="8">
    <source>
        <dbReference type="PROSITE" id="PS50880"/>
    </source>
</evidence>
<dbReference type="PANTHER" id="PTHR30446:SF0">
    <property type="entry name" value="RECOMBINATION PROTEIN RECR"/>
    <property type="match status" value="1"/>
</dbReference>
<feature type="zinc finger region" description="C4-type" evidence="7">
    <location>
        <begin position="59"/>
        <end position="74"/>
    </location>
</feature>
<dbReference type="InterPro" id="IPR000093">
    <property type="entry name" value="DNA_Rcmb_RecR"/>
</dbReference>
<dbReference type="PROSITE" id="PS01300">
    <property type="entry name" value="RECR"/>
    <property type="match status" value="1"/>
</dbReference>
<dbReference type="Gene3D" id="3.30.60.80">
    <property type="match status" value="1"/>
</dbReference>
<gene>
    <name evidence="7" type="primary">recR</name>
    <name evidence="9" type="ORF">Rain11_0881</name>
</gene>
<reference evidence="9 10" key="1">
    <citation type="submission" date="2017-06" db="EMBL/GenBank/DDBJ databases">
        <title>Raineya orbicola gen. nov., sp. nov. a slightly thermophilic bacterium of the phylum Bacteroidetes and the description of Raineyaceae fam. nov.</title>
        <authorList>
            <person name="Albuquerque L."/>
            <person name="Polonia A.R.M."/>
            <person name="Barroso C."/>
            <person name="Froufe H.J.C."/>
            <person name="Lage O."/>
            <person name="Lobo-Da-Cunha A."/>
            <person name="Egas C."/>
            <person name="Da Costa M.S."/>
        </authorList>
    </citation>
    <scope>NUCLEOTIDE SEQUENCE [LARGE SCALE GENOMIC DNA]</scope>
    <source>
        <strain evidence="9 10">SPSPC-11</strain>
    </source>
</reference>
<proteinExistence type="inferred from homology"/>
<dbReference type="PANTHER" id="PTHR30446">
    <property type="entry name" value="RECOMBINATION PROTEIN RECR"/>
    <property type="match status" value="1"/>
</dbReference>
<dbReference type="InterPro" id="IPR023627">
    <property type="entry name" value="Rcmb_RecR"/>
</dbReference>
<feature type="domain" description="Toprim" evidence="8">
    <location>
        <begin position="82"/>
        <end position="178"/>
    </location>
</feature>
<evidence type="ECO:0000256" key="2">
    <source>
        <dbReference type="ARBA" id="ARBA00022763"/>
    </source>
</evidence>
<keyword evidence="5 7" id="KW-0233">DNA recombination</keyword>
<comment type="similarity">
    <text evidence="7">Belongs to the RecR family.</text>
</comment>
<name>A0A2N3IIE3_9BACT</name>
<evidence type="ECO:0000313" key="9">
    <source>
        <dbReference type="EMBL" id="PKQ70077.1"/>
    </source>
</evidence>
<dbReference type="Proteomes" id="UP000233387">
    <property type="component" value="Unassembled WGS sequence"/>
</dbReference>
<keyword evidence="10" id="KW-1185">Reference proteome</keyword>
<organism evidence="9 10">
    <name type="scientific">Raineya orbicola</name>
    <dbReference type="NCBI Taxonomy" id="2016530"/>
    <lineage>
        <taxon>Bacteria</taxon>
        <taxon>Pseudomonadati</taxon>
        <taxon>Bacteroidota</taxon>
        <taxon>Cytophagia</taxon>
        <taxon>Cytophagales</taxon>
        <taxon>Raineyaceae</taxon>
        <taxon>Raineya</taxon>
    </lineage>
</organism>
<dbReference type="OrthoDB" id="9802672at2"/>
<evidence type="ECO:0000256" key="7">
    <source>
        <dbReference type="HAMAP-Rule" id="MF_00017"/>
    </source>
</evidence>
<keyword evidence="3 7" id="KW-0863">Zinc-finger</keyword>
<dbReference type="EMBL" id="NKXO01000011">
    <property type="protein sequence ID" value="PKQ70077.1"/>
    <property type="molecule type" value="Genomic_DNA"/>
</dbReference>
<evidence type="ECO:0000256" key="6">
    <source>
        <dbReference type="ARBA" id="ARBA00023204"/>
    </source>
</evidence>
<keyword evidence="6 7" id="KW-0234">DNA repair</keyword>
<dbReference type="GO" id="GO:0008270">
    <property type="term" value="F:zinc ion binding"/>
    <property type="evidence" value="ECO:0007669"/>
    <property type="project" value="UniProtKB-KW"/>
</dbReference>
<evidence type="ECO:0000256" key="3">
    <source>
        <dbReference type="ARBA" id="ARBA00022771"/>
    </source>
</evidence>
<dbReference type="Gene3D" id="1.10.8.420">
    <property type="entry name" value="RecR Domain 1"/>
    <property type="match status" value="1"/>
</dbReference>
<dbReference type="Pfam" id="PF02132">
    <property type="entry name" value="RecR_ZnF"/>
    <property type="match status" value="1"/>
</dbReference>
<evidence type="ECO:0000256" key="1">
    <source>
        <dbReference type="ARBA" id="ARBA00022723"/>
    </source>
</evidence>
<dbReference type="Pfam" id="PF21175">
    <property type="entry name" value="RecR_C"/>
    <property type="match status" value="1"/>
</dbReference>
<keyword evidence="2 7" id="KW-0227">DNA damage</keyword>
<comment type="function">
    <text evidence="7">May play a role in DNA repair. It seems to be involved in an RecBC-independent recombinational process of DNA repair. It may act with RecF and RecO.</text>
</comment>
<dbReference type="GO" id="GO:0006281">
    <property type="term" value="P:DNA repair"/>
    <property type="evidence" value="ECO:0007669"/>
    <property type="project" value="UniProtKB-UniRule"/>
</dbReference>
<dbReference type="NCBIfam" id="TIGR00615">
    <property type="entry name" value="recR"/>
    <property type="match status" value="1"/>
</dbReference>
<sequence>MTSFPSKLIEDAVSEIAKLPGIGRKSAFRIVLHLLKQETSFTENLTSALTRLRNQIRYCSRCFNISDEEVCSICTSSQRDTSVICVVENFKDLLAVENTGQFRGLYHVLGGLIAPIENITPDKLKIQELIQRVENENISEIILALSASIEGDTTAFYITKQLKHLTHLKITSLARGLPIGSELEYADEITLGRSIQARVAYGI</sequence>
<keyword evidence="1 7" id="KW-0479">Metal-binding</keyword>
<dbReference type="InterPro" id="IPR006171">
    <property type="entry name" value="TOPRIM_dom"/>
</dbReference>
<evidence type="ECO:0000256" key="4">
    <source>
        <dbReference type="ARBA" id="ARBA00022833"/>
    </source>
</evidence>
<dbReference type="InterPro" id="IPR034137">
    <property type="entry name" value="TOPRIM_RecR"/>
</dbReference>
<dbReference type="GO" id="GO:0006310">
    <property type="term" value="P:DNA recombination"/>
    <property type="evidence" value="ECO:0007669"/>
    <property type="project" value="UniProtKB-UniRule"/>
</dbReference>
<dbReference type="RefSeq" id="WP_101358145.1">
    <property type="nucleotide sequence ID" value="NZ_NKXO01000011.1"/>
</dbReference>
<dbReference type="HAMAP" id="MF_00017">
    <property type="entry name" value="RecR"/>
    <property type="match status" value="1"/>
</dbReference>
<dbReference type="Pfam" id="PF13662">
    <property type="entry name" value="Toprim_4"/>
    <property type="match status" value="1"/>
</dbReference>
<dbReference type="Pfam" id="PF21176">
    <property type="entry name" value="RecR_HhH"/>
    <property type="match status" value="1"/>
</dbReference>
<comment type="caution">
    <text evidence="9">The sequence shown here is derived from an EMBL/GenBank/DDBJ whole genome shotgun (WGS) entry which is preliminary data.</text>
</comment>
<keyword evidence="4 7" id="KW-0862">Zinc</keyword>
<dbReference type="PROSITE" id="PS50880">
    <property type="entry name" value="TOPRIM"/>
    <property type="match status" value="1"/>
</dbReference>
<dbReference type="GO" id="GO:0003677">
    <property type="term" value="F:DNA binding"/>
    <property type="evidence" value="ECO:0007669"/>
    <property type="project" value="UniProtKB-UniRule"/>
</dbReference>
<dbReference type="SUPFAM" id="SSF111304">
    <property type="entry name" value="Recombination protein RecR"/>
    <property type="match status" value="1"/>
</dbReference>
<accession>A0A2N3IIE3</accession>